<evidence type="ECO:0000256" key="1">
    <source>
        <dbReference type="SAM" id="MobiDB-lite"/>
    </source>
</evidence>
<dbReference type="PANTHER" id="PTHR14435:SF2">
    <property type="entry name" value="ZINC FINGER PROTEIN 106"/>
    <property type="match status" value="1"/>
</dbReference>
<feature type="compositionally biased region" description="Low complexity" evidence="1">
    <location>
        <begin position="96"/>
        <end position="117"/>
    </location>
</feature>
<feature type="compositionally biased region" description="Basic and acidic residues" evidence="1">
    <location>
        <begin position="240"/>
        <end position="255"/>
    </location>
</feature>
<feature type="compositionally biased region" description="Low complexity" evidence="1">
    <location>
        <begin position="874"/>
        <end position="921"/>
    </location>
</feature>
<dbReference type="Proteomes" id="UP000001819">
    <property type="component" value="Chromosome 2"/>
</dbReference>
<dbReference type="PANTHER" id="PTHR14435">
    <property type="entry name" value="ZINC FINGER PROTEIN 106"/>
    <property type="match status" value="1"/>
</dbReference>
<dbReference type="InterPro" id="IPR001680">
    <property type="entry name" value="WD40_rpt"/>
</dbReference>
<dbReference type="FunCoup" id="A0A6I8VBV3">
    <property type="interactions" value="619"/>
</dbReference>
<name>A0A6I8VBV3_DROPS</name>
<dbReference type="InterPro" id="IPR015943">
    <property type="entry name" value="WD40/YVTN_repeat-like_dom_sf"/>
</dbReference>
<dbReference type="Gene3D" id="2.130.10.10">
    <property type="entry name" value="YVTN repeat-like/Quinoprotein amine dehydrogenase"/>
    <property type="match status" value="1"/>
</dbReference>
<dbReference type="InParanoid" id="A0A6I8VBV3"/>
<reference evidence="3" key="2">
    <citation type="submission" date="2025-08" db="UniProtKB">
        <authorList>
            <consortium name="RefSeq"/>
        </authorList>
    </citation>
    <scope>IDENTIFICATION</scope>
    <source>
        <strain evidence="3">MV-25-SWS-2005</strain>
        <tissue evidence="3">Whole body</tissue>
    </source>
</reference>
<dbReference type="InterPro" id="IPR036322">
    <property type="entry name" value="WD40_repeat_dom_sf"/>
</dbReference>
<dbReference type="SMART" id="SM00320">
    <property type="entry name" value="WD40"/>
    <property type="match status" value="4"/>
</dbReference>
<feature type="compositionally biased region" description="Basic and acidic residues" evidence="1">
    <location>
        <begin position="135"/>
        <end position="147"/>
    </location>
</feature>
<feature type="region of interest" description="Disordered" evidence="1">
    <location>
        <begin position="850"/>
        <end position="957"/>
    </location>
</feature>
<protein>
    <submittedName>
        <fullName evidence="3">Uncharacterized protein isoform X1</fullName>
    </submittedName>
</protein>
<proteinExistence type="predicted"/>
<feature type="region of interest" description="Disordered" evidence="1">
    <location>
        <begin position="1"/>
        <end position="328"/>
    </location>
</feature>
<organism evidence="2 3">
    <name type="scientific">Drosophila pseudoobscura pseudoobscura</name>
    <name type="common">Fruit fly</name>
    <dbReference type="NCBI Taxonomy" id="46245"/>
    <lineage>
        <taxon>Eukaryota</taxon>
        <taxon>Metazoa</taxon>
        <taxon>Ecdysozoa</taxon>
        <taxon>Arthropoda</taxon>
        <taxon>Hexapoda</taxon>
        <taxon>Insecta</taxon>
        <taxon>Pterygota</taxon>
        <taxon>Neoptera</taxon>
        <taxon>Endopterygota</taxon>
        <taxon>Diptera</taxon>
        <taxon>Brachycera</taxon>
        <taxon>Muscomorpha</taxon>
        <taxon>Ephydroidea</taxon>
        <taxon>Drosophilidae</taxon>
        <taxon>Drosophila</taxon>
        <taxon>Sophophora</taxon>
    </lineage>
</organism>
<evidence type="ECO:0000313" key="3">
    <source>
        <dbReference type="RefSeq" id="XP_015037999.2"/>
    </source>
</evidence>
<feature type="compositionally biased region" description="Basic and acidic residues" evidence="1">
    <location>
        <begin position="81"/>
        <end position="95"/>
    </location>
</feature>
<evidence type="ECO:0000313" key="2">
    <source>
        <dbReference type="Proteomes" id="UP000001819"/>
    </source>
</evidence>
<dbReference type="RefSeq" id="XP_015037999.2">
    <property type="nucleotide sequence ID" value="XM_015182513.2"/>
</dbReference>
<feature type="compositionally biased region" description="Polar residues" evidence="1">
    <location>
        <begin position="1214"/>
        <end position="1223"/>
    </location>
</feature>
<feature type="region of interest" description="Disordered" evidence="1">
    <location>
        <begin position="1180"/>
        <end position="1252"/>
    </location>
</feature>
<keyword evidence="2" id="KW-1185">Reference proteome</keyword>
<accession>A0A6I8VBV3</accession>
<feature type="compositionally biased region" description="Polar residues" evidence="1">
    <location>
        <begin position="713"/>
        <end position="723"/>
    </location>
</feature>
<feature type="region of interest" description="Disordered" evidence="1">
    <location>
        <begin position="346"/>
        <end position="371"/>
    </location>
</feature>
<feature type="compositionally biased region" description="Acidic residues" evidence="1">
    <location>
        <begin position="672"/>
        <end position="684"/>
    </location>
</feature>
<feature type="compositionally biased region" description="Basic and acidic residues" evidence="1">
    <location>
        <begin position="537"/>
        <end position="552"/>
    </location>
</feature>
<dbReference type="SUPFAM" id="SSF50978">
    <property type="entry name" value="WD40 repeat-like"/>
    <property type="match status" value="1"/>
</dbReference>
<feature type="compositionally biased region" description="Basic and acidic residues" evidence="1">
    <location>
        <begin position="624"/>
        <end position="633"/>
    </location>
</feature>
<sequence length="1582" mass="175855">MDTAEPEATAPAAQSNADSGTSKTEKTASAPTEPSSSASASAPGSRYNSRHGRDGNNAGRTGGHWDSTDHWQQNNRYAQRRINERWNRDMDRDSDSFFNRFSNRNNPYQQNRPPNYRWQRNDYSDRSYYGQERYSNYERRTSEDRHNWGYNPARNNGNDQIRKFHPNPESKELKETETDCESKGASKAGLQPLETQKKSKENPENKESLFRGQSDPKGGVSRSNKCDIPTRNKKNNQNHKSQELKGTEVDRESKGASKANRVLLKTPSNLKEQPGNKGRPFSGQSNKEKAALGGDSSQIKVPKPIATSEIPSGNPPPAAESESSQTYPKIKVRPLAELLNHGILAATEENRLGRTAPPEKPPNPLSYRPAPKIRRLTVAGCGAFDTPDSPTSIESRLANLDKESLKYIINNSDTIYEEHLKFQARKRLQDKIGRQLKKFNLEKPKESRVTPPIEDETVDDIKLPKVLLQEIEKCLSISTPEADGSKSSPQKEKVALEEREIQTEPTIKRGECSKKSSESKQEQEQNSSIKSGQCSKIPEKGRNSSHREKETPTETMAGANNLMRRLKAADEVKTMTAVRQYNGRPSGSFPPRGPLLPFPKQDKKLSSGEGKERKIGISSPTKAKPKDKTKESTPNDTAPAPPEATLSIKKEITDCEIIQPTGNATIVVSSSSDEDEAEAEAETETVDKPHNKTQPQRQATAVAKPNDEEASDHSTTSQCSTESSKQRYRQKLKLDADYVVDSFEKLILPHLKESLAERFKSLNSDRIHTRLHFISCVVTSSDHNSQSISKMEIVKMQNNLKLRNNRLGIEFLLRQMVHVVNQQKQQAAAQRSKEQEAKKLSNRISTVTSAVSENAESAKEPPPHQRLLGETAVAPPSSQSPRQSSPLPSSRQSPPALPSRQSPPALPSRQSPPALPSRQSPPALPPRQSPPALSSRQCPPGLPFLQSPPALPPRPINPPFSVYPPGFLDSPLARHSPGGYPLSESTEPLRHVTSDMVAQNLVEIDRRLLENQNRRSFLEEMIMKFQKEKSDLEIHSLEMQNRKFLLINSAIYRNHGPATASSVMLSTLATQSQAEVLGQSCNRNEASSNQTQARPKRRVRRAVVVKYLPKRRARFNRRTAKRNDNSDELVAQLQLEIAAKEQTEKSEEISPKMPMPIIEPDAVIKQEPMDFCNAMELQSPRPNIAENGASPNKRSADHIPAAASRPKQSRKSKTITSTVSESNPTQQPLAIIPPLPPPPPPPPEPNYNMPYQLPRSILKAPPPLPTQLRQHTVESNGDMGSDLGFIRKGRLHSVVSPITQIRIYKNHILAAAEDGDIYIFNLHNHKLERQIPKHGEAITNMHLCEKESFLYTTSLDGFLKKSSLENLESVQQTVYVKEPLQSIDIAWDAAFIGSRWGHIFVYNVVTNKMIESPLLSTGQSIIAVKATKEGHRKIIILGCKGNFVNFHDAATGLLLRRLGVPDGLNVYSLLLNDGHVYCGTQKNEIYKFEFASGNLVTKLSCGNGAVSMVSFRDRYLLIGCYDGFIYVLDKHKGSQVGRFEGAGRLVLALAIAGDSIVTSSKDNSLEVLEIPPEMLNGGQQCN</sequence>
<reference evidence="2" key="1">
    <citation type="submission" date="2024-06" db="UniProtKB">
        <authorList>
            <consortium name="RefSeq"/>
        </authorList>
    </citation>
    <scope>NUCLEOTIDE SEQUENCE [LARGE SCALE GENOMIC DNA]</scope>
    <source>
        <strain evidence="2">MV2-25</strain>
    </source>
</reference>
<feature type="region of interest" description="Disordered" evidence="1">
    <location>
        <begin position="477"/>
        <end position="727"/>
    </location>
</feature>
<feature type="compositionally biased region" description="Pro residues" evidence="1">
    <location>
        <begin position="1231"/>
        <end position="1245"/>
    </location>
</feature>
<dbReference type="InterPro" id="IPR042622">
    <property type="entry name" value="Znf106"/>
</dbReference>
<gene>
    <name evidence="3" type="primary">LOC4802682</name>
</gene>
<feature type="compositionally biased region" description="Basic and acidic residues" evidence="1">
    <location>
        <begin position="195"/>
        <end position="209"/>
    </location>
</feature>
<dbReference type="GO" id="GO:0003723">
    <property type="term" value="F:RNA binding"/>
    <property type="evidence" value="ECO:0007669"/>
    <property type="project" value="InterPro"/>
</dbReference>
<feature type="compositionally biased region" description="Basic and acidic residues" evidence="1">
    <location>
        <begin position="160"/>
        <end position="184"/>
    </location>
</feature>
<feature type="compositionally biased region" description="Basic and acidic residues" evidence="1">
    <location>
        <begin position="489"/>
        <end position="523"/>
    </location>
</feature>
<feature type="compositionally biased region" description="Low complexity" evidence="1">
    <location>
        <begin position="28"/>
        <end position="45"/>
    </location>
</feature>
<feature type="compositionally biased region" description="Basic and acidic residues" evidence="1">
    <location>
        <begin position="600"/>
        <end position="615"/>
    </location>
</feature>